<sequence length="170" mass="17861">FATLPYTVTAMWNLAGKKPRDLLNFLANNTTDSATLLQTRLGVYPMSALLSTIATKLSSAADSTNFLTLNNNTILTETVRTTAASCAQTVTNAKTWVTEQKTALENSLAAAQVTTPSNTPTNSSTPTPTNSTTPTPTNTTTSAPPNGATAFTLSVFLFLPLLTLILSTVS</sequence>
<protein>
    <submittedName>
        <fullName evidence="3">Uncharacterized protein</fullName>
    </submittedName>
</protein>
<dbReference type="EMBL" id="GEBQ01015143">
    <property type="protein sequence ID" value="JAT24834.1"/>
    <property type="molecule type" value="Transcribed_RNA"/>
</dbReference>
<feature type="non-terminal residue" evidence="3">
    <location>
        <position position="1"/>
    </location>
</feature>
<proteinExistence type="predicted"/>
<evidence type="ECO:0000313" key="3">
    <source>
        <dbReference type="EMBL" id="JAT24834.1"/>
    </source>
</evidence>
<accession>A0A1B6LMW1</accession>
<feature type="region of interest" description="Disordered" evidence="1">
    <location>
        <begin position="111"/>
        <end position="145"/>
    </location>
</feature>
<feature type="compositionally biased region" description="Low complexity" evidence="1">
    <location>
        <begin position="114"/>
        <end position="145"/>
    </location>
</feature>
<name>A0A1B6LMW1_9HEMI</name>
<keyword evidence="2" id="KW-1133">Transmembrane helix</keyword>
<dbReference type="AlphaFoldDB" id="A0A1B6LMW1"/>
<evidence type="ECO:0000256" key="1">
    <source>
        <dbReference type="SAM" id="MobiDB-lite"/>
    </source>
</evidence>
<keyword evidence="2" id="KW-0472">Membrane</keyword>
<gene>
    <name evidence="3" type="ORF">g.47975</name>
</gene>
<evidence type="ECO:0000256" key="2">
    <source>
        <dbReference type="SAM" id="Phobius"/>
    </source>
</evidence>
<keyword evidence="2" id="KW-0812">Transmembrane</keyword>
<organism evidence="3">
    <name type="scientific">Graphocephala atropunctata</name>
    <dbReference type="NCBI Taxonomy" id="36148"/>
    <lineage>
        <taxon>Eukaryota</taxon>
        <taxon>Metazoa</taxon>
        <taxon>Ecdysozoa</taxon>
        <taxon>Arthropoda</taxon>
        <taxon>Hexapoda</taxon>
        <taxon>Insecta</taxon>
        <taxon>Pterygota</taxon>
        <taxon>Neoptera</taxon>
        <taxon>Paraneoptera</taxon>
        <taxon>Hemiptera</taxon>
        <taxon>Auchenorrhyncha</taxon>
        <taxon>Membracoidea</taxon>
        <taxon>Cicadellidae</taxon>
        <taxon>Cicadellinae</taxon>
        <taxon>Cicadellini</taxon>
        <taxon>Graphocephala</taxon>
    </lineage>
</organism>
<reference evidence="3" key="1">
    <citation type="submission" date="2015-11" db="EMBL/GenBank/DDBJ databases">
        <title>De novo transcriptome assembly of four potential Pierce s Disease insect vectors from Arizona vineyards.</title>
        <authorList>
            <person name="Tassone E.E."/>
        </authorList>
    </citation>
    <scope>NUCLEOTIDE SEQUENCE</scope>
</reference>
<feature type="transmembrane region" description="Helical" evidence="2">
    <location>
        <begin position="148"/>
        <end position="169"/>
    </location>
</feature>